<feature type="domain" description="Protein kinase" evidence="7">
    <location>
        <begin position="18"/>
        <end position="270"/>
    </location>
</feature>
<dbReference type="PROSITE" id="PS50011">
    <property type="entry name" value="PROTEIN_KINASE_DOM"/>
    <property type="match status" value="1"/>
</dbReference>
<evidence type="ECO:0000256" key="2">
    <source>
        <dbReference type="ARBA" id="ARBA00022741"/>
    </source>
</evidence>
<evidence type="ECO:0000256" key="6">
    <source>
        <dbReference type="SAM" id="Phobius"/>
    </source>
</evidence>
<feature type="region of interest" description="Disordered" evidence="5">
    <location>
        <begin position="429"/>
        <end position="451"/>
    </location>
</feature>
<keyword evidence="6" id="KW-1133">Transmembrane helix</keyword>
<feature type="compositionally biased region" description="Low complexity" evidence="5">
    <location>
        <begin position="429"/>
        <end position="446"/>
    </location>
</feature>
<keyword evidence="3 8" id="KW-0418">Kinase</keyword>
<dbReference type="GO" id="GO:0005524">
    <property type="term" value="F:ATP binding"/>
    <property type="evidence" value="ECO:0007669"/>
    <property type="project" value="UniProtKB-KW"/>
</dbReference>
<proteinExistence type="predicted"/>
<dbReference type="GO" id="GO:0004674">
    <property type="term" value="F:protein serine/threonine kinase activity"/>
    <property type="evidence" value="ECO:0007669"/>
    <property type="project" value="UniProtKB-KW"/>
</dbReference>
<dbReference type="RefSeq" id="WP_114027938.1">
    <property type="nucleotide sequence ID" value="NZ_QOIL01000003.1"/>
</dbReference>
<dbReference type="Proteomes" id="UP000253094">
    <property type="component" value="Unassembled WGS sequence"/>
</dbReference>
<dbReference type="Pfam" id="PF00069">
    <property type="entry name" value="Pkinase"/>
    <property type="match status" value="1"/>
</dbReference>
<feature type="region of interest" description="Disordered" evidence="5">
    <location>
        <begin position="284"/>
        <end position="335"/>
    </location>
</feature>
<dbReference type="PANTHER" id="PTHR43289">
    <property type="entry name" value="MITOGEN-ACTIVATED PROTEIN KINASE KINASE KINASE 20-RELATED"/>
    <property type="match status" value="1"/>
</dbReference>
<evidence type="ECO:0000256" key="3">
    <source>
        <dbReference type="ARBA" id="ARBA00022777"/>
    </source>
</evidence>
<protein>
    <submittedName>
        <fullName evidence="8">Serine/threonine protein kinase</fullName>
    </submittedName>
</protein>
<evidence type="ECO:0000313" key="9">
    <source>
        <dbReference type="Proteomes" id="UP000253094"/>
    </source>
</evidence>
<keyword evidence="8" id="KW-0723">Serine/threonine-protein kinase</keyword>
<dbReference type="SUPFAM" id="SSF56112">
    <property type="entry name" value="Protein kinase-like (PK-like)"/>
    <property type="match status" value="1"/>
</dbReference>
<dbReference type="PANTHER" id="PTHR43289:SF34">
    <property type="entry name" value="SERINE_THREONINE-PROTEIN KINASE YBDM-RELATED"/>
    <property type="match status" value="1"/>
</dbReference>
<dbReference type="EMBL" id="QOIL01000003">
    <property type="protein sequence ID" value="RCG32323.1"/>
    <property type="molecule type" value="Genomic_DNA"/>
</dbReference>
<keyword evidence="4" id="KW-0067">ATP-binding</keyword>
<dbReference type="OrthoDB" id="3915799at2"/>
<sequence length="526" mass="55188">MSPPSPLLDADPRELGRYVLIGRIGRGGQGIVYLGASPEGVGVAVKLMHSRLDDERARRRFIVEVEAVRRVAPFCTAQVLDADLDGDRPYIVSEYVEGVSLQELVTTEGPRTGGALDRIAVATATAMAAIHGAGVVHRDFKPGNVLMGLDGPRVIDFGISRMMDTTATTGRVPVGTPAYLSPEQLKGERAGPPADVFAWALTVAFTAGGRHAYAADSFEAILGRILFGRPDLDPLAGPLRELVADCLAEDPARRPTAEEVLRRLIARDAVRVASSGEALKAGAGLASEGAGEGEGPATLTLPPRSSRAPGDDDRPTLTALSPHQEDEDDDQAHTPVVPLTAVPARDDARHGGPGTPASPPPVGRRRLWWPVVIMAGAALVTGVAAVVVAWRHSGATPDGAQAYAGRWTGSAEHPTAGRVFPVEVRLGDAAPRSSGSAGSAGSTEAAGTREAAGRMRWGADLHCAGRLVHTRQDGATATYRLDQVRGNDCYPGTVTLRPSAADRATFRVTREGETTPRYSGTVTRTP</sequence>
<evidence type="ECO:0000256" key="5">
    <source>
        <dbReference type="SAM" id="MobiDB-lite"/>
    </source>
</evidence>
<keyword evidence="1" id="KW-0808">Transferase</keyword>
<dbReference type="InterPro" id="IPR011009">
    <property type="entry name" value="Kinase-like_dom_sf"/>
</dbReference>
<dbReference type="InterPro" id="IPR000719">
    <property type="entry name" value="Prot_kinase_dom"/>
</dbReference>
<keyword evidence="6" id="KW-0472">Membrane</keyword>
<accession>A0A367FPJ6</accession>
<dbReference type="Gene3D" id="3.30.200.20">
    <property type="entry name" value="Phosphorylase Kinase, domain 1"/>
    <property type="match status" value="1"/>
</dbReference>
<feature type="transmembrane region" description="Helical" evidence="6">
    <location>
        <begin position="367"/>
        <end position="390"/>
    </location>
</feature>
<gene>
    <name evidence="8" type="ORF">DQ384_07455</name>
</gene>
<dbReference type="AlphaFoldDB" id="A0A367FPJ6"/>
<dbReference type="Gene3D" id="1.10.510.10">
    <property type="entry name" value="Transferase(Phosphotransferase) domain 1"/>
    <property type="match status" value="1"/>
</dbReference>
<keyword evidence="2" id="KW-0547">Nucleotide-binding</keyword>
<reference evidence="8 9" key="1">
    <citation type="submission" date="2018-06" db="EMBL/GenBank/DDBJ databases">
        <title>Sphaerisporangium craniellae sp. nov., isolated from a marine sponge in the South China Sea.</title>
        <authorList>
            <person name="Li L."/>
        </authorList>
    </citation>
    <scope>NUCLEOTIDE SEQUENCE [LARGE SCALE GENOMIC DNA]</scope>
    <source>
        <strain evidence="8 9">CCTCC AA 208026</strain>
    </source>
</reference>
<evidence type="ECO:0000256" key="1">
    <source>
        <dbReference type="ARBA" id="ARBA00022679"/>
    </source>
</evidence>
<keyword evidence="6" id="KW-0812">Transmembrane</keyword>
<dbReference type="PROSITE" id="PS00108">
    <property type="entry name" value="PROTEIN_KINASE_ST"/>
    <property type="match status" value="1"/>
</dbReference>
<dbReference type="CDD" id="cd14014">
    <property type="entry name" value="STKc_PknB_like"/>
    <property type="match status" value="1"/>
</dbReference>
<keyword evidence="9" id="KW-1185">Reference proteome</keyword>
<evidence type="ECO:0000256" key="4">
    <source>
        <dbReference type="ARBA" id="ARBA00022840"/>
    </source>
</evidence>
<feature type="region of interest" description="Disordered" evidence="5">
    <location>
        <begin position="342"/>
        <end position="361"/>
    </location>
</feature>
<evidence type="ECO:0000259" key="7">
    <source>
        <dbReference type="PROSITE" id="PS50011"/>
    </source>
</evidence>
<organism evidence="8 9">
    <name type="scientific">Sphaerisporangium album</name>
    <dbReference type="NCBI Taxonomy" id="509200"/>
    <lineage>
        <taxon>Bacteria</taxon>
        <taxon>Bacillati</taxon>
        <taxon>Actinomycetota</taxon>
        <taxon>Actinomycetes</taxon>
        <taxon>Streptosporangiales</taxon>
        <taxon>Streptosporangiaceae</taxon>
        <taxon>Sphaerisporangium</taxon>
    </lineage>
</organism>
<evidence type="ECO:0000313" key="8">
    <source>
        <dbReference type="EMBL" id="RCG32323.1"/>
    </source>
</evidence>
<dbReference type="InterPro" id="IPR008271">
    <property type="entry name" value="Ser/Thr_kinase_AS"/>
</dbReference>
<name>A0A367FPJ6_9ACTN</name>
<comment type="caution">
    <text evidence="8">The sequence shown here is derived from an EMBL/GenBank/DDBJ whole genome shotgun (WGS) entry which is preliminary data.</text>
</comment>